<evidence type="ECO:0008006" key="4">
    <source>
        <dbReference type="Google" id="ProtNLM"/>
    </source>
</evidence>
<protein>
    <recommendedName>
        <fullName evidence="4">DUF484 family protein</fullName>
    </recommendedName>
</protein>
<accession>A0ABQ0C4V1</accession>
<evidence type="ECO:0000256" key="1">
    <source>
        <dbReference type="SAM" id="Coils"/>
    </source>
</evidence>
<dbReference type="SUPFAM" id="SSF55781">
    <property type="entry name" value="GAF domain-like"/>
    <property type="match status" value="1"/>
</dbReference>
<proteinExistence type="predicted"/>
<keyword evidence="3" id="KW-1185">Reference proteome</keyword>
<evidence type="ECO:0000313" key="2">
    <source>
        <dbReference type="EMBL" id="GAB0055905.1"/>
    </source>
</evidence>
<name>A0ABQ0C4V1_9PROT</name>
<dbReference type="Proteomes" id="UP001628193">
    <property type="component" value="Unassembled WGS sequence"/>
</dbReference>
<reference evidence="2 3" key="1">
    <citation type="submission" date="2024-09" db="EMBL/GenBank/DDBJ databases">
        <title>Draft genome sequence of Candidatus Magnetaquicoccaceae bacterium FCR-1.</title>
        <authorList>
            <person name="Shimoshige H."/>
            <person name="Shimamura S."/>
            <person name="Taoka A."/>
            <person name="Kobayashi H."/>
            <person name="Maekawa T."/>
        </authorList>
    </citation>
    <scope>NUCLEOTIDE SEQUENCE [LARGE SCALE GENOMIC DNA]</scope>
    <source>
        <strain evidence="2 3">FCR-1</strain>
    </source>
</reference>
<dbReference type="RefSeq" id="WP_420903618.1">
    <property type="nucleotide sequence ID" value="NZ_BAAFGK010000001.1"/>
</dbReference>
<dbReference type="Pfam" id="PF04340">
    <property type="entry name" value="DUF484"/>
    <property type="match status" value="1"/>
</dbReference>
<dbReference type="EMBL" id="BAAFGK010000001">
    <property type="protein sequence ID" value="GAB0055905.1"/>
    <property type="molecule type" value="Genomic_DNA"/>
</dbReference>
<feature type="coiled-coil region" evidence="1">
    <location>
        <begin position="51"/>
        <end position="78"/>
    </location>
</feature>
<dbReference type="PANTHER" id="PTHR38765:SF1">
    <property type="entry name" value="DUF484 DOMAIN-CONTAINING PROTEIN"/>
    <property type="match status" value="1"/>
</dbReference>
<dbReference type="InterPro" id="IPR029016">
    <property type="entry name" value="GAF-like_dom_sf"/>
</dbReference>
<sequence length="245" mass="27079">MNAETPSDDLSSEQVRLWLTAHPEFLDTHPELLPSVSGGSGKVVTLEAGQLNVLRQKNEELSLKLDAMLEQIRRNERIHASFHRIQMRLVTAPNPRELLLIATGDPERLFDIHRATIAISNRHPGLWSLCAPLQADPDLDQRLFLVDHKQLADLLRDAPRPLIRVGQEGINREIFFGPASTQVRSEALIPLFTHLESGPEGLIGALNLGGATPNRFLPSDATDLLRDLADILGLCLARLANQEGS</sequence>
<organism evidence="2 3">
    <name type="scientific">Candidatus Magnetaquiglobus chichijimensis</name>
    <dbReference type="NCBI Taxonomy" id="3141448"/>
    <lineage>
        <taxon>Bacteria</taxon>
        <taxon>Pseudomonadati</taxon>
        <taxon>Pseudomonadota</taxon>
        <taxon>Magnetococcia</taxon>
        <taxon>Magnetococcales</taxon>
        <taxon>Candidatus Magnetaquicoccaceae</taxon>
        <taxon>Candidatus Magnetaquiglobus</taxon>
    </lineage>
</organism>
<comment type="caution">
    <text evidence="2">The sequence shown here is derived from an EMBL/GenBank/DDBJ whole genome shotgun (WGS) entry which is preliminary data.</text>
</comment>
<gene>
    <name evidence="2" type="ORF">SIID45300_00204</name>
</gene>
<keyword evidence="1" id="KW-0175">Coiled coil</keyword>
<dbReference type="InterPro" id="IPR007435">
    <property type="entry name" value="DUF484"/>
</dbReference>
<dbReference type="PANTHER" id="PTHR38765">
    <property type="entry name" value="DUF484 DOMAIN-CONTAINING PROTEIN"/>
    <property type="match status" value="1"/>
</dbReference>
<dbReference type="Gene3D" id="3.30.450.40">
    <property type="match status" value="1"/>
</dbReference>
<evidence type="ECO:0000313" key="3">
    <source>
        <dbReference type="Proteomes" id="UP001628193"/>
    </source>
</evidence>